<keyword evidence="1" id="KW-0436">Ligase</keyword>
<dbReference type="GO" id="GO:0005829">
    <property type="term" value="C:cytosol"/>
    <property type="evidence" value="ECO:0007669"/>
    <property type="project" value="TreeGrafter"/>
</dbReference>
<evidence type="ECO:0000313" key="8">
    <source>
        <dbReference type="EMBL" id="SVA82404.1"/>
    </source>
</evidence>
<dbReference type="InterPro" id="IPR000924">
    <property type="entry name" value="Glu/Gln-tRNA-synth"/>
</dbReference>
<evidence type="ECO:0000256" key="6">
    <source>
        <dbReference type="ARBA" id="ARBA00023146"/>
    </source>
</evidence>
<keyword evidence="5" id="KW-0067">ATP-binding</keyword>
<dbReference type="SUPFAM" id="SSF52374">
    <property type="entry name" value="Nucleotidylyl transferase"/>
    <property type="match status" value="1"/>
</dbReference>
<proteinExistence type="predicted"/>
<dbReference type="Gene3D" id="3.40.50.620">
    <property type="entry name" value="HUPs"/>
    <property type="match status" value="1"/>
</dbReference>
<evidence type="ECO:0000256" key="1">
    <source>
        <dbReference type="ARBA" id="ARBA00022598"/>
    </source>
</evidence>
<organism evidence="8">
    <name type="scientific">marine metagenome</name>
    <dbReference type="NCBI Taxonomy" id="408172"/>
    <lineage>
        <taxon>unclassified sequences</taxon>
        <taxon>metagenomes</taxon>
        <taxon>ecological metagenomes</taxon>
    </lineage>
</organism>
<dbReference type="PRINTS" id="PR00987">
    <property type="entry name" value="TRNASYNTHGLU"/>
</dbReference>
<keyword evidence="2" id="KW-0479">Metal-binding</keyword>
<reference evidence="8" key="1">
    <citation type="submission" date="2018-05" db="EMBL/GenBank/DDBJ databases">
        <authorList>
            <person name="Lanie J.A."/>
            <person name="Ng W.-L."/>
            <person name="Kazmierczak K.M."/>
            <person name="Andrzejewski T.M."/>
            <person name="Davidsen T.M."/>
            <person name="Wayne K.J."/>
            <person name="Tettelin H."/>
            <person name="Glass J.I."/>
            <person name="Rusch D."/>
            <person name="Podicherti R."/>
            <person name="Tsui H.-C.T."/>
            <person name="Winkler M.E."/>
        </authorList>
    </citation>
    <scope>NUCLEOTIDE SEQUENCE</scope>
</reference>
<feature type="domain" description="Glutamyl/glutaminyl-tRNA synthetase class Ib catalytic" evidence="7">
    <location>
        <begin position="8"/>
        <end position="224"/>
    </location>
</feature>
<dbReference type="GO" id="GO:0006424">
    <property type="term" value="P:glutamyl-tRNA aminoacylation"/>
    <property type="evidence" value="ECO:0007669"/>
    <property type="project" value="TreeGrafter"/>
</dbReference>
<evidence type="ECO:0000259" key="7">
    <source>
        <dbReference type="Pfam" id="PF00749"/>
    </source>
</evidence>
<feature type="non-terminal residue" evidence="8">
    <location>
        <position position="232"/>
    </location>
</feature>
<name>A0A381YZQ7_9ZZZZ</name>
<evidence type="ECO:0000256" key="3">
    <source>
        <dbReference type="ARBA" id="ARBA00022741"/>
    </source>
</evidence>
<dbReference type="PANTHER" id="PTHR43311:SF1">
    <property type="entry name" value="GLUTAMYL-Q TRNA(ASP) SYNTHETASE"/>
    <property type="match status" value="1"/>
</dbReference>
<dbReference type="GO" id="GO:0005524">
    <property type="term" value="F:ATP binding"/>
    <property type="evidence" value="ECO:0007669"/>
    <property type="project" value="UniProtKB-KW"/>
</dbReference>
<dbReference type="InterPro" id="IPR020058">
    <property type="entry name" value="Glu/Gln-tRNA-synth_Ib_cat-dom"/>
</dbReference>
<sequence length="232" mass="26247">MSSNFISRLAPTPSGYLHFGNAFNFLLTYLLVNFHDGVLHLRIDDLDGPRVDRASVEDIFIQLEWLGIDYHFGPSGPDDLYSRFSQQLRKDRYFYAIEVLQKAGHLFACECSRSKIRKSSNSTIYPGTCRNKNLNFLKENQTWRVIVPENTSVCYSTLTNNKKGIDLTTGIGDFVIRRRDGLPAYQIASLMDDIEMGVNLIVRGSDLITSTGAQLFLAKCLNDSFFPAAHFV</sequence>
<dbReference type="Pfam" id="PF00749">
    <property type="entry name" value="tRNA-synt_1c"/>
    <property type="match status" value="1"/>
</dbReference>
<dbReference type="EMBL" id="UINC01019463">
    <property type="protein sequence ID" value="SVA82404.1"/>
    <property type="molecule type" value="Genomic_DNA"/>
</dbReference>
<protein>
    <recommendedName>
        <fullName evidence="7">Glutamyl/glutaminyl-tRNA synthetase class Ib catalytic domain-containing protein</fullName>
    </recommendedName>
</protein>
<keyword evidence="6" id="KW-0030">Aminoacyl-tRNA synthetase</keyword>
<dbReference type="GO" id="GO:0004818">
    <property type="term" value="F:glutamate-tRNA ligase activity"/>
    <property type="evidence" value="ECO:0007669"/>
    <property type="project" value="TreeGrafter"/>
</dbReference>
<evidence type="ECO:0000256" key="5">
    <source>
        <dbReference type="ARBA" id="ARBA00022840"/>
    </source>
</evidence>
<dbReference type="InterPro" id="IPR014729">
    <property type="entry name" value="Rossmann-like_a/b/a_fold"/>
</dbReference>
<keyword evidence="4" id="KW-0862">Zinc</keyword>
<keyword evidence="3" id="KW-0547">Nucleotide-binding</keyword>
<dbReference type="AlphaFoldDB" id="A0A381YZQ7"/>
<evidence type="ECO:0000256" key="2">
    <source>
        <dbReference type="ARBA" id="ARBA00022723"/>
    </source>
</evidence>
<gene>
    <name evidence="8" type="ORF">METZ01_LOCUS135258</name>
</gene>
<accession>A0A381YZQ7</accession>
<dbReference type="InterPro" id="IPR049940">
    <property type="entry name" value="GluQ/Sye"/>
</dbReference>
<dbReference type="PANTHER" id="PTHR43311">
    <property type="entry name" value="GLUTAMATE--TRNA LIGASE"/>
    <property type="match status" value="1"/>
</dbReference>
<evidence type="ECO:0000256" key="4">
    <source>
        <dbReference type="ARBA" id="ARBA00022833"/>
    </source>
</evidence>